<dbReference type="OrthoDB" id="301415at2759"/>
<name>A0A6J8AYY3_MYTCO</name>
<gene>
    <name evidence="1" type="ORF">MCOR_13120</name>
</gene>
<reference evidence="1 2" key="1">
    <citation type="submission" date="2020-06" db="EMBL/GenBank/DDBJ databases">
        <authorList>
            <person name="Li R."/>
            <person name="Bekaert M."/>
        </authorList>
    </citation>
    <scope>NUCLEOTIDE SEQUENCE [LARGE SCALE GENOMIC DNA]</scope>
    <source>
        <strain evidence="2">wild</strain>
    </source>
</reference>
<keyword evidence="2" id="KW-1185">Reference proteome</keyword>
<accession>A0A6J8AYY3</accession>
<dbReference type="Proteomes" id="UP000507470">
    <property type="component" value="Unassembled WGS sequence"/>
</dbReference>
<organism evidence="1 2">
    <name type="scientific">Mytilus coruscus</name>
    <name type="common">Sea mussel</name>
    <dbReference type="NCBI Taxonomy" id="42192"/>
    <lineage>
        <taxon>Eukaryota</taxon>
        <taxon>Metazoa</taxon>
        <taxon>Spiralia</taxon>
        <taxon>Lophotrochozoa</taxon>
        <taxon>Mollusca</taxon>
        <taxon>Bivalvia</taxon>
        <taxon>Autobranchia</taxon>
        <taxon>Pteriomorphia</taxon>
        <taxon>Mytilida</taxon>
        <taxon>Mytiloidea</taxon>
        <taxon>Mytilidae</taxon>
        <taxon>Mytilinae</taxon>
        <taxon>Mytilus</taxon>
    </lineage>
</organism>
<proteinExistence type="predicted"/>
<evidence type="ECO:0000313" key="2">
    <source>
        <dbReference type="Proteomes" id="UP000507470"/>
    </source>
</evidence>
<dbReference type="AlphaFoldDB" id="A0A6J8AYY3"/>
<evidence type="ECO:0000313" key="1">
    <source>
        <dbReference type="EMBL" id="CAC5376479.1"/>
    </source>
</evidence>
<dbReference type="EMBL" id="CACVKT020002189">
    <property type="protein sequence ID" value="CAC5376479.1"/>
    <property type="molecule type" value="Genomic_DNA"/>
</dbReference>
<protein>
    <submittedName>
        <fullName evidence="1">Uncharacterized protein</fullName>
    </submittedName>
</protein>
<sequence>MFLAKYNRHIQVTDVERPDCIIVHTAGICGISSLNTVNCSLYNWTASAEVTFSGTLLESISSTVGMSVTLAHVNITGLSTGPIAVNISGDCCTPSLYINVIDVDGFISQCDLSFGDGQLVQSAEDVSEPSGSPGTDVYTVIIILTVCVIQLL</sequence>